<accession>A0AA89BH84</accession>
<dbReference type="GO" id="GO:0005654">
    <property type="term" value="C:nucleoplasm"/>
    <property type="evidence" value="ECO:0007669"/>
    <property type="project" value="TreeGrafter"/>
</dbReference>
<keyword evidence="3" id="KW-0539">Nucleus</keyword>
<evidence type="ECO:0000256" key="1">
    <source>
        <dbReference type="ARBA" id="ARBA00004123"/>
    </source>
</evidence>
<protein>
    <recommendedName>
        <fullName evidence="7">Nucleolar complex protein 2 homolog</fullName>
    </recommendedName>
</protein>
<evidence type="ECO:0000256" key="4">
    <source>
        <dbReference type="SAM" id="MobiDB-lite"/>
    </source>
</evidence>
<comment type="subcellular location">
    <subcellularLocation>
        <location evidence="1">Nucleus</location>
    </subcellularLocation>
</comment>
<dbReference type="PANTHER" id="PTHR12687">
    <property type="entry name" value="NUCLEOLAR COMPLEX 2 AND RAD4-RELATED"/>
    <property type="match status" value="1"/>
</dbReference>
<feature type="compositionally biased region" description="Basic and acidic residues" evidence="4">
    <location>
        <begin position="554"/>
        <end position="568"/>
    </location>
</feature>
<organism evidence="5 6">
    <name type="scientific">Escallonia herrerae</name>
    <dbReference type="NCBI Taxonomy" id="1293975"/>
    <lineage>
        <taxon>Eukaryota</taxon>
        <taxon>Viridiplantae</taxon>
        <taxon>Streptophyta</taxon>
        <taxon>Embryophyta</taxon>
        <taxon>Tracheophyta</taxon>
        <taxon>Spermatophyta</taxon>
        <taxon>Magnoliopsida</taxon>
        <taxon>eudicotyledons</taxon>
        <taxon>Gunneridae</taxon>
        <taxon>Pentapetalae</taxon>
        <taxon>asterids</taxon>
        <taxon>campanulids</taxon>
        <taxon>Escalloniales</taxon>
        <taxon>Escalloniaceae</taxon>
        <taxon>Escallonia</taxon>
    </lineage>
</organism>
<dbReference type="GO" id="GO:0030691">
    <property type="term" value="C:Noc2p-Noc3p complex"/>
    <property type="evidence" value="ECO:0007669"/>
    <property type="project" value="TreeGrafter"/>
</dbReference>
<evidence type="ECO:0000313" key="5">
    <source>
        <dbReference type="EMBL" id="KAK3042270.1"/>
    </source>
</evidence>
<feature type="region of interest" description="Disordered" evidence="4">
    <location>
        <begin position="1"/>
        <end position="43"/>
    </location>
</feature>
<name>A0AA89BH84_9ASTE</name>
<dbReference type="PANTHER" id="PTHR12687:SF4">
    <property type="entry name" value="NUCLEOLAR COMPLEX PROTEIN 2 HOMOLOG"/>
    <property type="match status" value="1"/>
</dbReference>
<dbReference type="InterPro" id="IPR005343">
    <property type="entry name" value="Noc2"/>
</dbReference>
<feature type="region of interest" description="Disordered" evidence="4">
    <location>
        <begin position="548"/>
        <end position="570"/>
    </location>
</feature>
<dbReference type="GO" id="GO:0042273">
    <property type="term" value="P:ribosomal large subunit biogenesis"/>
    <property type="evidence" value="ECO:0007669"/>
    <property type="project" value="TreeGrafter"/>
</dbReference>
<feature type="compositionally biased region" description="Acidic residues" evidence="4">
    <location>
        <begin position="75"/>
        <end position="87"/>
    </location>
</feature>
<sequence length="650" mass="73620">MGAKKKETKEEDIEDVEGDTVETTSSESPGEAKGHVGQLQRLQEKDPEFYQFLKEHDKELLEFDVEDIDEDVETDMDDEDMQEDEEDDAHHREHVASAGDKEEKASSSVITSAMVDSWCNSIQENGRVAAIRSLLKAFRTACHYGDDSENESSTKLSVMSSSVFNRIMLFVLSEMDGILRALLKLPPSGGKKEMITDLTSKKTMEELQPFGEVAIHFWGTGGGALPVVSFLFLRDLCIRLGSDCVDECFKGIYKAYVLNCKFVNAIQLKHLQFLGNCVTELFRVDLPSAYQHAFLFIRQLAMILREALTMKPPKKKGSKSSQEGQNTRDRNKGSNSSHEVQRTRDQKQELLRKVYEWKYMNCLELWTAAICAYSSEADFMPLAYPLTQIISGVARLVPTTRYFPLRLRCVRMLNRIAASTGTFIPVAQLLLDMLEMKELNRPLTGGVGKAVDLRTVLKVNKPTLKTRSFQEACVFTVVEELTEHLAQWSYSVAFFELSFVPTVRLRNFCRSTKVERFRREMRQLIRQDEKNSGVSPLSQYAATLRLRAQQRTDSLSESRKRLRDKELQEGGALDEDVVEELVLSSDEDEDGSGSDTESGGDVEAEPVPRKQPSKKQKPSSQPSKRKSQFHAKKSKKRKITVSTPRLTDPQ</sequence>
<feature type="compositionally biased region" description="Acidic residues" evidence="4">
    <location>
        <begin position="10"/>
        <end position="20"/>
    </location>
</feature>
<feature type="region of interest" description="Disordered" evidence="4">
    <location>
        <begin position="312"/>
        <end position="344"/>
    </location>
</feature>
<dbReference type="Pfam" id="PF03715">
    <property type="entry name" value="Noc2"/>
    <property type="match status" value="1"/>
</dbReference>
<dbReference type="GO" id="GO:0030690">
    <property type="term" value="C:Noc1p-Noc2p complex"/>
    <property type="evidence" value="ECO:0007669"/>
    <property type="project" value="TreeGrafter"/>
</dbReference>
<comment type="similarity">
    <text evidence="2">Belongs to the NOC2 family.</text>
</comment>
<feature type="compositionally biased region" description="Basic and acidic residues" evidence="4">
    <location>
        <begin position="88"/>
        <end position="105"/>
    </location>
</feature>
<feature type="compositionally biased region" description="Polar residues" evidence="4">
    <location>
        <begin position="640"/>
        <end position="650"/>
    </location>
</feature>
<feature type="compositionally biased region" description="Basic residues" evidence="4">
    <location>
        <begin position="611"/>
        <end position="639"/>
    </location>
</feature>
<evidence type="ECO:0000313" key="6">
    <source>
        <dbReference type="Proteomes" id="UP001188597"/>
    </source>
</evidence>
<reference evidence="5" key="1">
    <citation type="submission" date="2022-12" db="EMBL/GenBank/DDBJ databases">
        <title>Draft genome assemblies for two species of Escallonia (Escalloniales).</title>
        <authorList>
            <person name="Chanderbali A."/>
            <person name="Dervinis C."/>
            <person name="Anghel I."/>
            <person name="Soltis D."/>
            <person name="Soltis P."/>
            <person name="Zapata F."/>
        </authorList>
    </citation>
    <scope>NUCLEOTIDE SEQUENCE</scope>
    <source>
        <strain evidence="5">UCBG64.0493</strain>
        <tissue evidence="5">Leaf</tissue>
    </source>
</reference>
<proteinExistence type="inferred from homology"/>
<evidence type="ECO:0000256" key="2">
    <source>
        <dbReference type="ARBA" id="ARBA00005907"/>
    </source>
</evidence>
<keyword evidence="6" id="KW-1185">Reference proteome</keyword>
<dbReference type="EMBL" id="JAVXUP010000022">
    <property type="protein sequence ID" value="KAK3042270.1"/>
    <property type="molecule type" value="Genomic_DNA"/>
</dbReference>
<dbReference type="AlphaFoldDB" id="A0AA89BH84"/>
<dbReference type="GO" id="GO:0005730">
    <property type="term" value="C:nucleolus"/>
    <property type="evidence" value="ECO:0007669"/>
    <property type="project" value="TreeGrafter"/>
</dbReference>
<evidence type="ECO:0000256" key="3">
    <source>
        <dbReference type="ARBA" id="ARBA00023242"/>
    </source>
</evidence>
<comment type="caution">
    <text evidence="5">The sequence shown here is derived from an EMBL/GenBank/DDBJ whole genome shotgun (WGS) entry which is preliminary data.</text>
</comment>
<dbReference type="Proteomes" id="UP001188597">
    <property type="component" value="Unassembled WGS sequence"/>
</dbReference>
<feature type="compositionally biased region" description="Acidic residues" evidence="4">
    <location>
        <begin position="583"/>
        <end position="604"/>
    </location>
</feature>
<evidence type="ECO:0008006" key="7">
    <source>
        <dbReference type="Google" id="ProtNLM"/>
    </source>
</evidence>
<feature type="region of interest" description="Disordered" evidence="4">
    <location>
        <begin position="75"/>
        <end position="106"/>
    </location>
</feature>
<feature type="region of interest" description="Disordered" evidence="4">
    <location>
        <begin position="583"/>
        <end position="650"/>
    </location>
</feature>
<gene>
    <name evidence="5" type="ORF">RJ639_001865</name>
</gene>